<dbReference type="PANTHER" id="PTHR33678">
    <property type="entry name" value="BLL1576 PROTEIN"/>
    <property type="match status" value="1"/>
</dbReference>
<keyword evidence="3" id="KW-1185">Reference proteome</keyword>
<protein>
    <submittedName>
        <fullName evidence="2">Transposase IS66 family protein</fullName>
    </submittedName>
</protein>
<name>A0A1T4YW47_9BACT</name>
<dbReference type="Proteomes" id="UP000190774">
    <property type="component" value="Unassembled WGS sequence"/>
</dbReference>
<organism evidence="2 3">
    <name type="scientific">Prosthecobacter debontii</name>
    <dbReference type="NCBI Taxonomy" id="48467"/>
    <lineage>
        <taxon>Bacteria</taxon>
        <taxon>Pseudomonadati</taxon>
        <taxon>Verrucomicrobiota</taxon>
        <taxon>Verrucomicrobiia</taxon>
        <taxon>Verrucomicrobiales</taxon>
        <taxon>Verrucomicrobiaceae</taxon>
        <taxon>Prosthecobacter</taxon>
    </lineage>
</organism>
<sequence>MKYQDPERKGTCGTGYLWAVHNPVRNLSLFEWHTGRGAACLESLVPADFTGLIQCDGYQAYESFICSPRRKGQIQLAACPA</sequence>
<reference evidence="3" key="1">
    <citation type="submission" date="2017-02" db="EMBL/GenBank/DDBJ databases">
        <authorList>
            <person name="Varghese N."/>
            <person name="Submissions S."/>
        </authorList>
    </citation>
    <scope>NUCLEOTIDE SEQUENCE [LARGE SCALE GENOMIC DNA]</scope>
    <source>
        <strain evidence="3">ATCC 700200</strain>
    </source>
</reference>
<evidence type="ECO:0000313" key="3">
    <source>
        <dbReference type="Proteomes" id="UP000190774"/>
    </source>
</evidence>
<evidence type="ECO:0000313" key="2">
    <source>
        <dbReference type="EMBL" id="SKB05521.1"/>
    </source>
</evidence>
<dbReference type="AlphaFoldDB" id="A0A1T4YW47"/>
<dbReference type="Pfam" id="PF03050">
    <property type="entry name" value="DDE_Tnp_IS66"/>
    <property type="match status" value="1"/>
</dbReference>
<dbReference type="PANTHER" id="PTHR33678:SF1">
    <property type="entry name" value="BLL1576 PROTEIN"/>
    <property type="match status" value="1"/>
</dbReference>
<proteinExistence type="predicted"/>
<feature type="domain" description="Transposase IS66 central" evidence="1">
    <location>
        <begin position="9"/>
        <end position="81"/>
    </location>
</feature>
<dbReference type="InterPro" id="IPR052344">
    <property type="entry name" value="Transposase-related"/>
</dbReference>
<evidence type="ECO:0000259" key="1">
    <source>
        <dbReference type="Pfam" id="PF03050"/>
    </source>
</evidence>
<gene>
    <name evidence="2" type="ORF">SAMN02745166_04294</name>
</gene>
<dbReference type="InterPro" id="IPR004291">
    <property type="entry name" value="Transposase_IS66_central"/>
</dbReference>
<dbReference type="STRING" id="48467.SAMN02745166_04294"/>
<dbReference type="EMBL" id="FUYE01000018">
    <property type="protein sequence ID" value="SKB05521.1"/>
    <property type="molecule type" value="Genomic_DNA"/>
</dbReference>
<accession>A0A1T4YW47</accession>